<protein>
    <submittedName>
        <fullName evidence="1">Uncharacterized protein</fullName>
    </submittedName>
</protein>
<gene>
    <name evidence="1" type="ORF">VSR83_22020</name>
</gene>
<organism evidence="1 2">
    <name type="scientific">Paraburkholderia unamae</name>
    <dbReference type="NCBI Taxonomy" id="219649"/>
    <lineage>
        <taxon>Bacteria</taxon>
        <taxon>Pseudomonadati</taxon>
        <taxon>Pseudomonadota</taxon>
        <taxon>Betaproteobacteria</taxon>
        <taxon>Burkholderiales</taxon>
        <taxon>Burkholderiaceae</taxon>
        <taxon>Paraburkholderia</taxon>
    </lineage>
</organism>
<name>A0ACC6RMR7_9BURK</name>
<evidence type="ECO:0000313" key="2">
    <source>
        <dbReference type="Proteomes" id="UP001392318"/>
    </source>
</evidence>
<sequence length="66" mass="7203">MTRLFTQVDLRSALDDYRTALAEVVGVTTVWHEDLEAGGSPSSGQIAEYQLRVSALNEKAVQALSH</sequence>
<keyword evidence="2" id="KW-1185">Reference proteome</keyword>
<reference evidence="1" key="1">
    <citation type="submission" date="2024-01" db="EMBL/GenBank/DDBJ databases">
        <title>The diversity of rhizobia nodulating Mimosa spp. in eleven states of Brazil covering several biomes is determined by host plant, location, and edaphic factors.</title>
        <authorList>
            <person name="Rouws L."/>
            <person name="Barauna A."/>
            <person name="Beukes C."/>
            <person name="De Faria S.M."/>
            <person name="Gross E."/>
            <person name="Dos Reis Junior F.B."/>
            <person name="Simon M."/>
            <person name="Maluk M."/>
            <person name="Odee D.W."/>
            <person name="Kenicer G."/>
            <person name="Young J.P.W."/>
            <person name="Reis V.M."/>
            <person name="Zilli J."/>
            <person name="James E.K."/>
        </authorList>
    </citation>
    <scope>NUCLEOTIDE SEQUENCE</scope>
    <source>
        <strain evidence="1">JPY452</strain>
    </source>
</reference>
<dbReference type="EMBL" id="JAYMRU010000016">
    <property type="protein sequence ID" value="MEM5402747.1"/>
    <property type="molecule type" value="Genomic_DNA"/>
</dbReference>
<comment type="caution">
    <text evidence="1">The sequence shown here is derived from an EMBL/GenBank/DDBJ whole genome shotgun (WGS) entry which is preliminary data.</text>
</comment>
<dbReference type="Proteomes" id="UP001392318">
    <property type="component" value="Unassembled WGS sequence"/>
</dbReference>
<accession>A0ACC6RMR7</accession>
<evidence type="ECO:0000313" key="1">
    <source>
        <dbReference type="EMBL" id="MEM5402747.1"/>
    </source>
</evidence>
<proteinExistence type="predicted"/>